<dbReference type="RefSeq" id="WP_232710359.1">
    <property type="nucleotide sequence ID" value="NZ_CP018799.1"/>
</dbReference>
<evidence type="ECO:0000256" key="4">
    <source>
        <dbReference type="ARBA" id="ARBA00022692"/>
    </source>
</evidence>
<sequence length="81" mass="8482">MMNLLIFLVIGATAGWIAGQLMKGGGYGLISNMVIGVLGAFLGKFLFGYLGFSFEGLIGTLISAVLGAVILVFIVSLIKKR</sequence>
<evidence type="ECO:0000313" key="9">
    <source>
        <dbReference type="Proteomes" id="UP000231701"/>
    </source>
</evidence>
<evidence type="ECO:0000256" key="2">
    <source>
        <dbReference type="ARBA" id="ARBA00011006"/>
    </source>
</evidence>
<keyword evidence="6 7" id="KW-0472">Membrane</keyword>
<keyword evidence="3" id="KW-1003">Cell membrane</keyword>
<accession>A0A2K8L4Y7</accession>
<evidence type="ECO:0000256" key="7">
    <source>
        <dbReference type="SAM" id="Phobius"/>
    </source>
</evidence>
<dbReference type="PANTHER" id="PTHR33884">
    <property type="entry name" value="UPF0410 PROTEIN YMGE"/>
    <property type="match status" value="1"/>
</dbReference>
<reference evidence="8 9" key="1">
    <citation type="submission" date="2016-12" db="EMBL/GenBank/DDBJ databases">
        <title>Isolation and genomic insights into novel planktonic Zetaproteobacteria from stratified waters of the Chesapeake Bay.</title>
        <authorList>
            <person name="McAllister S.M."/>
            <person name="Kato S."/>
            <person name="Chan C.S."/>
            <person name="Chiu B.K."/>
            <person name="Field E.K."/>
        </authorList>
    </citation>
    <scope>NUCLEOTIDE SEQUENCE [LARGE SCALE GENOMIC DNA]</scope>
    <source>
        <strain evidence="8 9">CP-5</strain>
    </source>
</reference>
<keyword evidence="9" id="KW-1185">Reference proteome</keyword>
<dbReference type="AlphaFoldDB" id="A0A2K8L4Y7"/>
<keyword evidence="4 7" id="KW-0812">Transmembrane</keyword>
<protein>
    <submittedName>
        <fullName evidence="8">Putative membrane protein YeaQ/YmgE, transglycosylase-associated protein family</fullName>
    </submittedName>
</protein>
<dbReference type="KEGG" id="maes:Ga0123461_0876"/>
<dbReference type="PANTHER" id="PTHR33884:SF3">
    <property type="entry name" value="UPF0410 PROTEIN YMGE"/>
    <property type="match status" value="1"/>
</dbReference>
<keyword evidence="5 7" id="KW-1133">Transmembrane helix</keyword>
<feature type="transmembrane region" description="Helical" evidence="7">
    <location>
        <begin position="29"/>
        <end position="50"/>
    </location>
</feature>
<proteinExistence type="inferred from homology"/>
<comment type="subcellular location">
    <subcellularLocation>
        <location evidence="1">Cell membrane</location>
        <topology evidence="1">Multi-pass membrane protein</topology>
    </subcellularLocation>
</comment>
<dbReference type="EMBL" id="CP018799">
    <property type="protein sequence ID" value="ATX79296.1"/>
    <property type="molecule type" value="Genomic_DNA"/>
</dbReference>
<evidence type="ECO:0000313" key="8">
    <source>
        <dbReference type="EMBL" id="ATX79296.1"/>
    </source>
</evidence>
<feature type="transmembrane region" description="Helical" evidence="7">
    <location>
        <begin position="57"/>
        <end position="78"/>
    </location>
</feature>
<name>A0A2K8L4Y7_MARES</name>
<dbReference type="Proteomes" id="UP000231701">
    <property type="component" value="Chromosome"/>
</dbReference>
<dbReference type="InterPro" id="IPR007341">
    <property type="entry name" value="Transgly_assoc"/>
</dbReference>
<evidence type="ECO:0000256" key="6">
    <source>
        <dbReference type="ARBA" id="ARBA00023136"/>
    </source>
</evidence>
<dbReference type="GO" id="GO:0005886">
    <property type="term" value="C:plasma membrane"/>
    <property type="evidence" value="ECO:0007669"/>
    <property type="project" value="UniProtKB-SubCell"/>
</dbReference>
<dbReference type="Pfam" id="PF04226">
    <property type="entry name" value="Transgly_assoc"/>
    <property type="match status" value="1"/>
</dbReference>
<organism evidence="8 9">
    <name type="scientific">Mariprofundus aestuarium</name>
    <dbReference type="NCBI Taxonomy" id="1921086"/>
    <lineage>
        <taxon>Bacteria</taxon>
        <taxon>Pseudomonadati</taxon>
        <taxon>Pseudomonadota</taxon>
        <taxon>Candidatius Mariprofundia</taxon>
        <taxon>Mariprofundales</taxon>
        <taxon>Mariprofundaceae</taxon>
        <taxon>Mariprofundus</taxon>
    </lineage>
</organism>
<evidence type="ECO:0000256" key="1">
    <source>
        <dbReference type="ARBA" id="ARBA00004651"/>
    </source>
</evidence>
<comment type="similarity">
    <text evidence="2">Belongs to the UPF0410 family.</text>
</comment>
<evidence type="ECO:0000256" key="5">
    <source>
        <dbReference type="ARBA" id="ARBA00022989"/>
    </source>
</evidence>
<evidence type="ECO:0000256" key="3">
    <source>
        <dbReference type="ARBA" id="ARBA00022475"/>
    </source>
</evidence>
<gene>
    <name evidence="8" type="ORF">Ga0123461_0876</name>
</gene>